<dbReference type="AlphaFoldDB" id="A0A1I2DY86"/>
<dbReference type="RefSeq" id="WP_093375199.1">
    <property type="nucleotide sequence ID" value="NZ_BNAN01000001.1"/>
</dbReference>
<evidence type="ECO:0000256" key="6">
    <source>
        <dbReference type="ARBA" id="ARBA00022777"/>
    </source>
</evidence>
<gene>
    <name evidence="8" type="ORF">SAMN04488035_0786</name>
</gene>
<evidence type="ECO:0000313" key="8">
    <source>
        <dbReference type="EMBL" id="SFE85203.1"/>
    </source>
</evidence>
<dbReference type="InterPro" id="IPR001127">
    <property type="entry name" value="PTS_EIIA_1_perm"/>
</dbReference>
<comment type="subcellular location">
    <subcellularLocation>
        <location evidence="1">Cytoplasm</location>
    </subcellularLocation>
</comment>
<dbReference type="PROSITE" id="PS51093">
    <property type="entry name" value="PTS_EIIA_TYPE_1"/>
    <property type="match status" value="1"/>
</dbReference>
<evidence type="ECO:0000313" key="9">
    <source>
        <dbReference type="Proteomes" id="UP000198520"/>
    </source>
</evidence>
<keyword evidence="6" id="KW-0418">Kinase</keyword>
<feature type="domain" description="PTS EIIA type-1" evidence="7">
    <location>
        <begin position="17"/>
        <end position="121"/>
    </location>
</feature>
<reference evidence="9" key="1">
    <citation type="submission" date="2016-10" db="EMBL/GenBank/DDBJ databases">
        <authorList>
            <person name="Varghese N."/>
            <person name="Submissions S."/>
        </authorList>
    </citation>
    <scope>NUCLEOTIDE SEQUENCE [LARGE SCALE GENOMIC DNA]</scope>
    <source>
        <strain evidence="9">DSM 19083</strain>
    </source>
</reference>
<evidence type="ECO:0000256" key="1">
    <source>
        <dbReference type="ARBA" id="ARBA00004496"/>
    </source>
</evidence>
<keyword evidence="2" id="KW-0813">Transport</keyword>
<evidence type="ECO:0000259" key="7">
    <source>
        <dbReference type="PROSITE" id="PS51093"/>
    </source>
</evidence>
<dbReference type="Pfam" id="PF00358">
    <property type="entry name" value="PTS_EIIA_1"/>
    <property type="match status" value="1"/>
</dbReference>
<dbReference type="PANTHER" id="PTHR45008:SF1">
    <property type="entry name" value="PTS SYSTEM GLUCOSE-SPECIFIC EIIA COMPONENT"/>
    <property type="match status" value="1"/>
</dbReference>
<proteinExistence type="predicted"/>
<sequence>MRAPFRGVVLPLAAVPDPVFAGEMVGPGLALRPEPGVHVVCAPVAGVVASLFPHACAISAPGDRTVVLHLGIDTVGLKGVGFETIVAVGDVVDTGAVLLRWDTAPTLAAGLSTVSPVVALQAEAGIRLVAEPDDVVAPGDLLLTWA</sequence>
<dbReference type="OrthoDB" id="9797715at2"/>
<evidence type="ECO:0000256" key="4">
    <source>
        <dbReference type="ARBA" id="ARBA00022679"/>
    </source>
</evidence>
<dbReference type="Gene3D" id="2.70.70.10">
    <property type="entry name" value="Glucose Permease (Domain IIA)"/>
    <property type="match status" value="1"/>
</dbReference>
<keyword evidence="5" id="KW-0598">Phosphotransferase system</keyword>
<dbReference type="Proteomes" id="UP000198520">
    <property type="component" value="Unassembled WGS sequence"/>
</dbReference>
<protein>
    <submittedName>
        <fullName evidence="8">PTS system N-acetylglucosamine-specific IIA component, Glc family</fullName>
    </submittedName>
</protein>
<dbReference type="GO" id="GO:0005737">
    <property type="term" value="C:cytoplasm"/>
    <property type="evidence" value="ECO:0007669"/>
    <property type="project" value="UniProtKB-SubCell"/>
</dbReference>
<name>A0A1I2DY86_9MICO</name>
<accession>A0A1I2DY86</accession>
<dbReference type="PANTHER" id="PTHR45008">
    <property type="entry name" value="PTS SYSTEM GLUCOSE-SPECIFIC EIIA COMPONENT"/>
    <property type="match status" value="1"/>
</dbReference>
<evidence type="ECO:0000256" key="5">
    <source>
        <dbReference type="ARBA" id="ARBA00022683"/>
    </source>
</evidence>
<evidence type="ECO:0000256" key="2">
    <source>
        <dbReference type="ARBA" id="ARBA00022448"/>
    </source>
</evidence>
<dbReference type="InterPro" id="IPR011055">
    <property type="entry name" value="Dup_hybrid_motif"/>
</dbReference>
<dbReference type="GO" id="GO:0009401">
    <property type="term" value="P:phosphoenolpyruvate-dependent sugar phosphotransferase system"/>
    <property type="evidence" value="ECO:0007669"/>
    <property type="project" value="UniProtKB-KW"/>
</dbReference>
<dbReference type="EMBL" id="FONZ01000001">
    <property type="protein sequence ID" value="SFE85203.1"/>
    <property type="molecule type" value="Genomic_DNA"/>
</dbReference>
<organism evidence="8 9">
    <name type="scientific">Flavimobilis marinus</name>
    <dbReference type="NCBI Taxonomy" id="285351"/>
    <lineage>
        <taxon>Bacteria</taxon>
        <taxon>Bacillati</taxon>
        <taxon>Actinomycetota</taxon>
        <taxon>Actinomycetes</taxon>
        <taxon>Micrococcales</taxon>
        <taxon>Jonesiaceae</taxon>
        <taxon>Flavimobilis</taxon>
    </lineage>
</organism>
<keyword evidence="4" id="KW-0808">Transferase</keyword>
<dbReference type="SUPFAM" id="SSF51261">
    <property type="entry name" value="Duplicated hybrid motif"/>
    <property type="match status" value="1"/>
</dbReference>
<dbReference type="STRING" id="285351.SAMN04488035_0786"/>
<keyword evidence="9" id="KW-1185">Reference proteome</keyword>
<dbReference type="GO" id="GO:0016301">
    <property type="term" value="F:kinase activity"/>
    <property type="evidence" value="ECO:0007669"/>
    <property type="project" value="UniProtKB-KW"/>
</dbReference>
<keyword evidence="3" id="KW-0762">Sugar transport</keyword>
<dbReference type="InterPro" id="IPR050890">
    <property type="entry name" value="PTS_EIIA_component"/>
</dbReference>
<evidence type="ECO:0000256" key="3">
    <source>
        <dbReference type="ARBA" id="ARBA00022597"/>
    </source>
</evidence>